<dbReference type="PROSITE" id="PS01143">
    <property type="entry name" value="RIBOSOMAL_L31"/>
    <property type="match status" value="1"/>
</dbReference>
<comment type="subunit">
    <text evidence="3 6">Part of the 50S ribosomal subunit.</text>
</comment>
<dbReference type="OrthoDB" id="9803251at2"/>
<dbReference type="GO" id="GO:0005840">
    <property type="term" value="C:ribosome"/>
    <property type="evidence" value="ECO:0007669"/>
    <property type="project" value="UniProtKB-KW"/>
</dbReference>
<dbReference type="NCBIfam" id="NF002462">
    <property type="entry name" value="PRK01678.1"/>
    <property type="match status" value="1"/>
</dbReference>
<evidence type="ECO:0000313" key="7">
    <source>
        <dbReference type="EMBL" id="SFH56040.1"/>
    </source>
</evidence>
<accession>A0A1I3B1I4</accession>
<dbReference type="PANTHER" id="PTHR33280:SF6">
    <property type="entry name" value="LARGE RIBOSOMAL SUBUNIT PROTEIN BL31A"/>
    <property type="match status" value="1"/>
</dbReference>
<evidence type="ECO:0000256" key="6">
    <source>
        <dbReference type="HAMAP-Rule" id="MF_00502"/>
    </source>
</evidence>
<evidence type="ECO:0000256" key="1">
    <source>
        <dbReference type="ARBA" id="ARBA00008196"/>
    </source>
</evidence>
<evidence type="ECO:0000256" key="4">
    <source>
        <dbReference type="ARBA" id="ARBA00022980"/>
    </source>
</evidence>
<dbReference type="GO" id="GO:1990904">
    <property type="term" value="C:ribonucleoprotein complex"/>
    <property type="evidence" value="ECO:0007669"/>
    <property type="project" value="UniProtKB-KW"/>
</dbReference>
<dbReference type="Proteomes" id="UP000199518">
    <property type="component" value="Unassembled WGS sequence"/>
</dbReference>
<dbReference type="AlphaFoldDB" id="A0A1I3B1I4"/>
<proteinExistence type="inferred from homology"/>
<dbReference type="Pfam" id="PF01197">
    <property type="entry name" value="Ribosomal_L31"/>
    <property type="match status" value="1"/>
</dbReference>
<keyword evidence="8" id="KW-1185">Reference proteome</keyword>
<dbReference type="NCBIfam" id="TIGR00105">
    <property type="entry name" value="L31"/>
    <property type="match status" value="1"/>
</dbReference>
<dbReference type="InterPro" id="IPR042105">
    <property type="entry name" value="Ribosomal_bL31_sf"/>
</dbReference>
<dbReference type="Gene3D" id="4.10.830.30">
    <property type="entry name" value="Ribosomal protein L31"/>
    <property type="match status" value="1"/>
</dbReference>
<sequence>MKDGIHPKYQSVVFHDIGADYSFMTRSTMTSKEKITWTDGKEYPLITVDISSASHPFFTGKMKYVDAAGRVEKFQKKYNWAKKEG</sequence>
<dbReference type="STRING" id="1576369.SAMN05421753_101169"/>
<dbReference type="RefSeq" id="WP_092047032.1">
    <property type="nucleotide sequence ID" value="NZ_FOQD01000001.1"/>
</dbReference>
<evidence type="ECO:0000256" key="3">
    <source>
        <dbReference type="ARBA" id="ARBA00011838"/>
    </source>
</evidence>
<reference evidence="8" key="1">
    <citation type="submission" date="2016-10" db="EMBL/GenBank/DDBJ databases">
        <authorList>
            <person name="Varghese N."/>
            <person name="Submissions S."/>
        </authorList>
    </citation>
    <scope>NUCLEOTIDE SEQUENCE [LARGE SCALE GENOMIC DNA]</scope>
    <source>
        <strain evidence="8">DSM 26348</strain>
    </source>
</reference>
<dbReference type="EMBL" id="FOQD01000001">
    <property type="protein sequence ID" value="SFH56040.1"/>
    <property type="molecule type" value="Genomic_DNA"/>
</dbReference>
<keyword evidence="5 6" id="KW-0687">Ribonucleoprotein</keyword>
<name>A0A1I3B1I4_9PLAN</name>
<organism evidence="7 8">
    <name type="scientific">Planctomicrobium piriforme</name>
    <dbReference type="NCBI Taxonomy" id="1576369"/>
    <lineage>
        <taxon>Bacteria</taxon>
        <taxon>Pseudomonadati</taxon>
        <taxon>Planctomycetota</taxon>
        <taxon>Planctomycetia</taxon>
        <taxon>Planctomycetales</taxon>
        <taxon>Planctomycetaceae</taxon>
        <taxon>Planctomicrobium</taxon>
    </lineage>
</organism>
<protein>
    <recommendedName>
        <fullName evidence="6">Large ribosomal subunit protein bL31B</fullName>
    </recommendedName>
</protein>
<evidence type="ECO:0000256" key="2">
    <source>
        <dbReference type="ARBA" id="ARBA00009296"/>
    </source>
</evidence>
<keyword evidence="4 6" id="KW-0689">Ribosomal protein</keyword>
<dbReference type="GO" id="GO:0003735">
    <property type="term" value="F:structural constituent of ribosome"/>
    <property type="evidence" value="ECO:0007669"/>
    <property type="project" value="InterPro"/>
</dbReference>
<dbReference type="HAMAP" id="MF_00502">
    <property type="entry name" value="Ribosomal_bL31_2"/>
    <property type="match status" value="1"/>
</dbReference>
<dbReference type="PANTHER" id="PTHR33280">
    <property type="entry name" value="50S RIBOSOMAL PROTEIN L31, CHLOROPLASTIC"/>
    <property type="match status" value="1"/>
</dbReference>
<gene>
    <name evidence="6" type="primary">rpmE2</name>
    <name evidence="7" type="ORF">SAMN05421753_101169</name>
</gene>
<dbReference type="GO" id="GO:0006412">
    <property type="term" value="P:translation"/>
    <property type="evidence" value="ECO:0007669"/>
    <property type="project" value="UniProtKB-UniRule"/>
</dbReference>
<comment type="similarity">
    <text evidence="2">Belongs to the bacterial ribosomal protein bL31 family. Type A subfamily.</text>
</comment>
<dbReference type="InterPro" id="IPR002150">
    <property type="entry name" value="Ribosomal_bL31"/>
</dbReference>
<dbReference type="InterPro" id="IPR034704">
    <property type="entry name" value="Ribosomal_bL28/bL31-like_sf"/>
</dbReference>
<comment type="similarity">
    <text evidence="1 6">Belongs to the bacterial ribosomal protein bL31 family. Type B subfamily.</text>
</comment>
<dbReference type="SUPFAM" id="SSF143800">
    <property type="entry name" value="L28p-like"/>
    <property type="match status" value="1"/>
</dbReference>
<dbReference type="InterPro" id="IPR027493">
    <property type="entry name" value="Ribosomal_bL31_B"/>
</dbReference>
<evidence type="ECO:0000313" key="8">
    <source>
        <dbReference type="Proteomes" id="UP000199518"/>
    </source>
</evidence>
<dbReference type="PRINTS" id="PR01249">
    <property type="entry name" value="RIBOSOMALL31"/>
</dbReference>
<evidence type="ECO:0000256" key="5">
    <source>
        <dbReference type="ARBA" id="ARBA00023274"/>
    </source>
</evidence>